<evidence type="ECO:0000313" key="3">
    <source>
        <dbReference type="Proteomes" id="UP000277294"/>
    </source>
</evidence>
<gene>
    <name evidence="2" type="primary">bphC2_1</name>
    <name evidence="2" type="ORF">PIGHUM_01093</name>
</gene>
<dbReference type="Proteomes" id="UP000277294">
    <property type="component" value="Unassembled WGS sequence"/>
</dbReference>
<dbReference type="EMBL" id="UWPJ01000009">
    <property type="protein sequence ID" value="VCU69033.1"/>
    <property type="molecule type" value="Genomic_DNA"/>
</dbReference>
<keyword evidence="2" id="KW-0223">Dioxygenase</keyword>
<dbReference type="PROSITE" id="PS51819">
    <property type="entry name" value="VOC"/>
    <property type="match status" value="1"/>
</dbReference>
<reference evidence="2 3" key="1">
    <citation type="submission" date="2018-10" db="EMBL/GenBank/DDBJ databases">
        <authorList>
            <person name="Criscuolo A."/>
        </authorList>
    </citation>
    <scope>NUCLEOTIDE SEQUENCE [LARGE SCALE GENOMIC DNA]</scope>
    <source>
        <strain evidence="2">DnA1</strain>
    </source>
</reference>
<dbReference type="InterPro" id="IPR004360">
    <property type="entry name" value="Glyas_Fos-R_dOase_dom"/>
</dbReference>
<proteinExistence type="predicted"/>
<keyword evidence="3" id="KW-1185">Reference proteome</keyword>
<keyword evidence="2" id="KW-0560">Oxidoreductase</keyword>
<protein>
    <submittedName>
        <fullName evidence="2">Biphenyl-2,3-diol 1,2-dioxygenase 2</fullName>
        <ecNumber evidence="2">1.13.11.39</ecNumber>
    </submittedName>
</protein>
<feature type="domain" description="VOC" evidence="1">
    <location>
        <begin position="28"/>
        <end position="150"/>
    </location>
</feature>
<dbReference type="AlphaFoldDB" id="A0A3P4AYA8"/>
<dbReference type="Gene3D" id="3.10.180.10">
    <property type="entry name" value="2,3-Dihydroxybiphenyl 1,2-Dioxygenase, domain 1"/>
    <property type="match status" value="1"/>
</dbReference>
<dbReference type="SUPFAM" id="SSF54593">
    <property type="entry name" value="Glyoxalase/Bleomycin resistance protein/Dihydroxybiphenyl dioxygenase"/>
    <property type="match status" value="1"/>
</dbReference>
<evidence type="ECO:0000313" key="2">
    <source>
        <dbReference type="EMBL" id="VCU69033.1"/>
    </source>
</evidence>
<accession>A0A3P4AYA8</accession>
<organism evidence="2 3">
    <name type="scientific">Pigmentiphaga humi</name>
    <dbReference type="NCBI Taxonomy" id="2478468"/>
    <lineage>
        <taxon>Bacteria</taxon>
        <taxon>Pseudomonadati</taxon>
        <taxon>Pseudomonadota</taxon>
        <taxon>Betaproteobacteria</taxon>
        <taxon>Burkholderiales</taxon>
        <taxon>Alcaligenaceae</taxon>
        <taxon>Pigmentiphaga</taxon>
    </lineage>
</organism>
<sequence length="212" mass="23783">MLAEAALSARPQHSNGDDLVPTAIRPKTFAHIVYRTYRFQQMLDWYVTVFNGTVQHQSPVIAFVTYDEEHHRVALLNLGIIKGESDARTPRGQPGMDHVAYGYRSLTELLDKYAELKAKGVLPYWSVHHGITVSLYYADPDGNQMEFQADCFATNDDANAFMKGPHFETNPIGVEFDPEVLIGRLRAGEAETDLLPRREHLPVSPVRGSLMG</sequence>
<name>A0A3P4AYA8_9BURK</name>
<dbReference type="InterPro" id="IPR037523">
    <property type="entry name" value="VOC_core"/>
</dbReference>
<dbReference type="GO" id="GO:0018583">
    <property type="term" value="F:biphenyl-2,3-diol 1,2-dioxygenase activity"/>
    <property type="evidence" value="ECO:0007669"/>
    <property type="project" value="UniProtKB-EC"/>
</dbReference>
<dbReference type="InterPro" id="IPR029068">
    <property type="entry name" value="Glyas_Bleomycin-R_OHBP_Dase"/>
</dbReference>
<dbReference type="EC" id="1.13.11.39" evidence="2"/>
<dbReference type="Pfam" id="PF00903">
    <property type="entry name" value="Glyoxalase"/>
    <property type="match status" value="1"/>
</dbReference>
<evidence type="ECO:0000259" key="1">
    <source>
        <dbReference type="PROSITE" id="PS51819"/>
    </source>
</evidence>